<sequence length="245" mass="28311">MLDKNFHLIKDLKPFLNNISIQCLIIKYIDDPPDHVNNIVKYHYQIADISGSIILCIPHTLIQEELNKNNIDILSDDIEDVVDSYDDTNLNHNQNEVNINEKKHIYDINKKSSNTKTLKYFFKIGDILNIYGAVTTWSMGKMVLMPNTRIKKNSLHEIRGSIYRVGFFTMNINTEPNLSNLITSTTEKKYQLEENGTNNSNRNFSICKNTDKKNYVGNFLNNDKVSKYDIIPLLNDGDIDLSFKI</sequence>
<evidence type="ECO:0000313" key="2">
    <source>
        <dbReference type="Proteomes" id="UP000220797"/>
    </source>
</evidence>
<dbReference type="OMA" id="MGKMVIM"/>
<proteinExistence type="predicted"/>
<evidence type="ECO:0000313" key="1">
    <source>
        <dbReference type="EMBL" id="CRG97097.1"/>
    </source>
</evidence>
<keyword evidence="2" id="KW-1185">Reference proteome</keyword>
<organism evidence="1 2">
    <name type="scientific">Plasmodium gallinaceum</name>
    <dbReference type="NCBI Taxonomy" id="5849"/>
    <lineage>
        <taxon>Eukaryota</taxon>
        <taxon>Sar</taxon>
        <taxon>Alveolata</taxon>
        <taxon>Apicomplexa</taxon>
        <taxon>Aconoidasida</taxon>
        <taxon>Haemosporida</taxon>
        <taxon>Plasmodiidae</taxon>
        <taxon>Plasmodium</taxon>
        <taxon>Plasmodium (Haemamoeba)</taxon>
    </lineage>
</organism>
<dbReference type="GeneID" id="39733211"/>
<dbReference type="EMBL" id="CVMV01000083">
    <property type="protein sequence ID" value="CRG97097.1"/>
    <property type="molecule type" value="Genomic_DNA"/>
</dbReference>
<dbReference type="VEuPathDB" id="PlasmoDB:PGAL8A_00467800"/>
<dbReference type="Proteomes" id="UP000220797">
    <property type="component" value="Unassembled WGS sequence"/>
</dbReference>
<dbReference type="RefSeq" id="XP_028529900.1">
    <property type="nucleotide sequence ID" value="XM_028673449.1"/>
</dbReference>
<accession>A0A1J1GX19</accession>
<protein>
    <submittedName>
        <fullName evidence="1">Uncharacterized protein</fullName>
    </submittedName>
</protein>
<name>A0A1J1GX19_PLAGA</name>
<dbReference type="AlphaFoldDB" id="A0A1J1GX19"/>
<dbReference type="OrthoDB" id="295715at2759"/>
<gene>
    <name evidence="1" type="ORF">PGAL8A_00467800</name>
</gene>
<comment type="caution">
    <text evidence="1">The sequence shown here is derived from an EMBL/GenBank/DDBJ whole genome shotgun (WGS) entry which is preliminary data.</text>
</comment>
<reference evidence="1" key="1">
    <citation type="submission" date="2015-04" db="EMBL/GenBank/DDBJ databases">
        <authorList>
            <consortium name="Pathogen Informatics"/>
        </authorList>
    </citation>
    <scope>NUCLEOTIDE SEQUENCE [LARGE SCALE GENOMIC DNA]</scope>
    <source>
        <strain evidence="1">8A</strain>
    </source>
</reference>